<keyword evidence="3" id="KW-1185">Reference proteome</keyword>
<gene>
    <name evidence="2" type="ORF">QBC46DRAFT_407609</name>
</gene>
<dbReference type="AlphaFoldDB" id="A0AAN6S5D2"/>
<comment type="caution">
    <text evidence="2">The sequence shown here is derived from an EMBL/GenBank/DDBJ whole genome shotgun (WGS) entry which is preliminary data.</text>
</comment>
<sequence length="114" mass="12523">MLRLLARALPLACLRTALCAIRFDAQDIGMGKCLAHVYLPSPYSPKRRTTTTTCTNTNHCWATARLSATAYPGPAPLPCTFTVYHARSPEPAHTTATLFRRHVTMGPKIGKPEE</sequence>
<feature type="signal peptide" evidence="1">
    <location>
        <begin position="1"/>
        <end position="19"/>
    </location>
</feature>
<dbReference type="Proteomes" id="UP001303473">
    <property type="component" value="Unassembled WGS sequence"/>
</dbReference>
<reference evidence="3" key="1">
    <citation type="journal article" date="2023" name="Mol. Phylogenet. Evol.">
        <title>Genome-scale phylogeny and comparative genomics of the fungal order Sordariales.</title>
        <authorList>
            <person name="Hensen N."/>
            <person name="Bonometti L."/>
            <person name="Westerberg I."/>
            <person name="Brannstrom I.O."/>
            <person name="Guillou S."/>
            <person name="Cros-Aarteil S."/>
            <person name="Calhoun S."/>
            <person name="Haridas S."/>
            <person name="Kuo A."/>
            <person name="Mondo S."/>
            <person name="Pangilinan J."/>
            <person name="Riley R."/>
            <person name="LaButti K."/>
            <person name="Andreopoulos B."/>
            <person name="Lipzen A."/>
            <person name="Chen C."/>
            <person name="Yan M."/>
            <person name="Daum C."/>
            <person name="Ng V."/>
            <person name="Clum A."/>
            <person name="Steindorff A."/>
            <person name="Ohm R.A."/>
            <person name="Martin F."/>
            <person name="Silar P."/>
            <person name="Natvig D.O."/>
            <person name="Lalanne C."/>
            <person name="Gautier V."/>
            <person name="Ament-Velasquez S.L."/>
            <person name="Kruys A."/>
            <person name="Hutchinson M.I."/>
            <person name="Powell A.J."/>
            <person name="Barry K."/>
            <person name="Miller A.N."/>
            <person name="Grigoriev I.V."/>
            <person name="Debuchy R."/>
            <person name="Gladieux P."/>
            <person name="Hiltunen Thoren M."/>
            <person name="Johannesson H."/>
        </authorList>
    </citation>
    <scope>NUCLEOTIDE SEQUENCE [LARGE SCALE GENOMIC DNA]</scope>
    <source>
        <strain evidence="3">CBS 340.73</strain>
    </source>
</reference>
<protein>
    <recommendedName>
        <fullName evidence="4">Secreted protein</fullName>
    </recommendedName>
</protein>
<evidence type="ECO:0000313" key="3">
    <source>
        <dbReference type="Proteomes" id="UP001303473"/>
    </source>
</evidence>
<evidence type="ECO:0008006" key="4">
    <source>
        <dbReference type="Google" id="ProtNLM"/>
    </source>
</evidence>
<evidence type="ECO:0000313" key="2">
    <source>
        <dbReference type="EMBL" id="KAK3941074.1"/>
    </source>
</evidence>
<feature type="chain" id="PRO_5042893632" description="Secreted protein" evidence="1">
    <location>
        <begin position="20"/>
        <end position="114"/>
    </location>
</feature>
<organism evidence="2 3">
    <name type="scientific">Diplogelasinospora grovesii</name>
    <dbReference type="NCBI Taxonomy" id="303347"/>
    <lineage>
        <taxon>Eukaryota</taxon>
        <taxon>Fungi</taxon>
        <taxon>Dikarya</taxon>
        <taxon>Ascomycota</taxon>
        <taxon>Pezizomycotina</taxon>
        <taxon>Sordariomycetes</taxon>
        <taxon>Sordariomycetidae</taxon>
        <taxon>Sordariales</taxon>
        <taxon>Diplogelasinosporaceae</taxon>
        <taxon>Diplogelasinospora</taxon>
    </lineage>
</organism>
<accession>A0AAN6S5D2</accession>
<evidence type="ECO:0000256" key="1">
    <source>
        <dbReference type="SAM" id="SignalP"/>
    </source>
</evidence>
<proteinExistence type="predicted"/>
<name>A0AAN6S5D2_9PEZI</name>
<keyword evidence="1" id="KW-0732">Signal</keyword>
<dbReference type="EMBL" id="MU853787">
    <property type="protein sequence ID" value="KAK3941074.1"/>
    <property type="molecule type" value="Genomic_DNA"/>
</dbReference>